<dbReference type="SUPFAM" id="SSF46955">
    <property type="entry name" value="Putative DNA-binding domain"/>
    <property type="match status" value="1"/>
</dbReference>
<keyword evidence="2" id="KW-0805">Transcription regulation</keyword>
<dbReference type="Proteomes" id="UP000463470">
    <property type="component" value="Unassembled WGS sequence"/>
</dbReference>
<evidence type="ECO:0000313" key="6">
    <source>
        <dbReference type="EMBL" id="MZP28390.1"/>
    </source>
</evidence>
<dbReference type="AlphaFoldDB" id="A0A845L1Q6"/>
<proteinExistence type="predicted"/>
<dbReference type="InterPro" id="IPR009061">
    <property type="entry name" value="DNA-bd_dom_put_sf"/>
</dbReference>
<dbReference type="SMART" id="SM00422">
    <property type="entry name" value="HTH_MERR"/>
    <property type="match status" value="1"/>
</dbReference>
<feature type="domain" description="HTH merR-type" evidence="5">
    <location>
        <begin position="1"/>
        <end position="70"/>
    </location>
</feature>
<dbReference type="InterPro" id="IPR000551">
    <property type="entry name" value="MerR-type_HTH_dom"/>
</dbReference>
<evidence type="ECO:0000313" key="7">
    <source>
        <dbReference type="Proteomes" id="UP000463470"/>
    </source>
</evidence>
<dbReference type="Pfam" id="PF13411">
    <property type="entry name" value="MerR_1"/>
    <property type="match status" value="1"/>
</dbReference>
<name>A0A845L1Q6_9FIRM</name>
<reference evidence="6 7" key="1">
    <citation type="submission" date="2020-01" db="EMBL/GenBank/DDBJ databases">
        <title>Whole-genome sequence of Heliobacterium undosum DSM 13378.</title>
        <authorList>
            <person name="Kyndt J.A."/>
            <person name="Meyer T.E."/>
        </authorList>
    </citation>
    <scope>NUCLEOTIDE SEQUENCE [LARGE SCALE GENOMIC DNA]</scope>
    <source>
        <strain evidence="6 7">DSM 13378</strain>
    </source>
</reference>
<sequence length="134" mass="15342">MLKIGELAERCNVNKRTIDYYTAMGLLAPAQRSEGKYRLYDESAVERIHFIRTMQEQRFSLDEIRQMLLGDPLVQKLKLLQSQVETAKAELSSLFPALHQGVDKSDEVNKLLVELLIKEQELTQLIIKLLGNGL</sequence>
<protein>
    <submittedName>
        <fullName evidence="6">MerR family transcriptional regulator</fullName>
    </submittedName>
</protein>
<dbReference type="Gene3D" id="1.10.1660.10">
    <property type="match status" value="1"/>
</dbReference>
<dbReference type="GO" id="GO:0003677">
    <property type="term" value="F:DNA binding"/>
    <property type="evidence" value="ECO:0007669"/>
    <property type="project" value="UniProtKB-KW"/>
</dbReference>
<comment type="caution">
    <text evidence="6">The sequence shown here is derived from an EMBL/GenBank/DDBJ whole genome shotgun (WGS) entry which is preliminary data.</text>
</comment>
<evidence type="ECO:0000256" key="1">
    <source>
        <dbReference type="ARBA" id="ARBA00022491"/>
    </source>
</evidence>
<keyword evidence="1" id="KW-0678">Repressor</keyword>
<dbReference type="PANTHER" id="PTHR30204">
    <property type="entry name" value="REDOX-CYCLING DRUG-SENSING TRANSCRIPTIONAL ACTIVATOR SOXR"/>
    <property type="match status" value="1"/>
</dbReference>
<dbReference type="RefSeq" id="WP_161253730.1">
    <property type="nucleotide sequence ID" value="NZ_WXEY01000001.1"/>
</dbReference>
<dbReference type="OrthoDB" id="9791488at2"/>
<dbReference type="EMBL" id="WXEY01000001">
    <property type="protein sequence ID" value="MZP28390.1"/>
    <property type="molecule type" value="Genomic_DNA"/>
</dbReference>
<dbReference type="PANTHER" id="PTHR30204:SF69">
    <property type="entry name" value="MERR-FAMILY TRANSCRIPTIONAL REGULATOR"/>
    <property type="match status" value="1"/>
</dbReference>
<evidence type="ECO:0000259" key="5">
    <source>
        <dbReference type="PROSITE" id="PS50937"/>
    </source>
</evidence>
<evidence type="ECO:0000256" key="2">
    <source>
        <dbReference type="ARBA" id="ARBA00023015"/>
    </source>
</evidence>
<organism evidence="6 7">
    <name type="scientific">Heliomicrobium undosum</name>
    <dbReference type="NCBI Taxonomy" id="121734"/>
    <lineage>
        <taxon>Bacteria</taxon>
        <taxon>Bacillati</taxon>
        <taxon>Bacillota</taxon>
        <taxon>Clostridia</taxon>
        <taxon>Eubacteriales</taxon>
        <taxon>Heliobacteriaceae</taxon>
        <taxon>Heliomicrobium</taxon>
    </lineage>
</organism>
<dbReference type="PRINTS" id="PR00040">
    <property type="entry name" value="HTHMERR"/>
</dbReference>
<dbReference type="PROSITE" id="PS50937">
    <property type="entry name" value="HTH_MERR_2"/>
    <property type="match status" value="1"/>
</dbReference>
<accession>A0A845L1Q6</accession>
<keyword evidence="4" id="KW-0804">Transcription</keyword>
<keyword evidence="3" id="KW-0238">DNA-binding</keyword>
<evidence type="ECO:0000256" key="4">
    <source>
        <dbReference type="ARBA" id="ARBA00023163"/>
    </source>
</evidence>
<gene>
    <name evidence="6" type="ORF">GTO91_01465</name>
</gene>
<evidence type="ECO:0000256" key="3">
    <source>
        <dbReference type="ARBA" id="ARBA00023125"/>
    </source>
</evidence>
<keyword evidence="7" id="KW-1185">Reference proteome</keyword>
<dbReference type="GO" id="GO:0003700">
    <property type="term" value="F:DNA-binding transcription factor activity"/>
    <property type="evidence" value="ECO:0007669"/>
    <property type="project" value="InterPro"/>
</dbReference>
<dbReference type="InterPro" id="IPR047057">
    <property type="entry name" value="MerR_fam"/>
</dbReference>